<feature type="transmembrane region" description="Helical" evidence="8">
    <location>
        <begin position="233"/>
        <end position="251"/>
    </location>
</feature>
<comment type="similarity">
    <text evidence="2">Belongs to the transient receptor potential (TRP) ion channel family.</text>
</comment>
<dbReference type="InterPro" id="IPR032800">
    <property type="entry name" value="TRP_N"/>
</dbReference>
<feature type="region of interest" description="Disordered" evidence="7">
    <location>
        <begin position="857"/>
        <end position="941"/>
    </location>
</feature>
<feature type="transmembrane region" description="Helical" evidence="8">
    <location>
        <begin position="613"/>
        <end position="634"/>
    </location>
</feature>
<feature type="transmembrane region" description="Helical" evidence="8">
    <location>
        <begin position="476"/>
        <end position="498"/>
    </location>
</feature>
<feature type="region of interest" description="Disordered" evidence="7">
    <location>
        <begin position="731"/>
        <end position="755"/>
    </location>
</feature>
<dbReference type="GO" id="GO:0016020">
    <property type="term" value="C:membrane"/>
    <property type="evidence" value="ECO:0007669"/>
    <property type="project" value="UniProtKB-SubCell"/>
</dbReference>
<dbReference type="EMBL" id="KN846982">
    <property type="protein sequence ID" value="KIW97028.1"/>
    <property type="molecule type" value="Genomic_DNA"/>
</dbReference>
<dbReference type="HOGENOM" id="CLU_009253_0_0_1"/>
<dbReference type="Proteomes" id="UP000053789">
    <property type="component" value="Unassembled WGS sequence"/>
</dbReference>
<dbReference type="Pfam" id="PF14558">
    <property type="entry name" value="TRP_N"/>
    <property type="match status" value="1"/>
</dbReference>
<evidence type="ECO:0000256" key="6">
    <source>
        <dbReference type="ARBA" id="ARBA00023136"/>
    </source>
</evidence>
<feature type="domain" description="ML-like" evidence="10">
    <location>
        <begin position="55"/>
        <end position="196"/>
    </location>
</feature>
<evidence type="ECO:0000256" key="7">
    <source>
        <dbReference type="SAM" id="MobiDB-lite"/>
    </source>
</evidence>
<evidence type="ECO:0000256" key="9">
    <source>
        <dbReference type="SAM" id="SignalP"/>
    </source>
</evidence>
<feature type="chain" id="PRO_5002259936" description="ML-like domain-containing protein" evidence="9">
    <location>
        <begin position="33"/>
        <end position="941"/>
    </location>
</feature>
<dbReference type="PANTHER" id="PTHR31145:SF7">
    <property type="entry name" value="TRP-LIKE ION CHANNEL"/>
    <property type="match status" value="1"/>
</dbReference>
<dbReference type="InterPro" id="IPR010308">
    <property type="entry name" value="TRP_C"/>
</dbReference>
<evidence type="ECO:0000313" key="12">
    <source>
        <dbReference type="Proteomes" id="UP000053789"/>
    </source>
</evidence>
<protein>
    <recommendedName>
        <fullName evidence="10">ML-like domain-containing protein</fullName>
    </recommendedName>
</protein>
<feature type="transmembrane region" description="Helical" evidence="8">
    <location>
        <begin position="439"/>
        <end position="464"/>
    </location>
</feature>
<evidence type="ECO:0000259" key="10">
    <source>
        <dbReference type="SMART" id="SM01320"/>
    </source>
</evidence>
<dbReference type="GO" id="GO:0055085">
    <property type="term" value="P:transmembrane transport"/>
    <property type="evidence" value="ECO:0007669"/>
    <property type="project" value="TreeGrafter"/>
</dbReference>
<feature type="signal peptide" evidence="9">
    <location>
        <begin position="1"/>
        <end position="32"/>
    </location>
</feature>
<keyword evidence="4 9" id="KW-0732">Signal</keyword>
<feature type="compositionally biased region" description="Basic and acidic residues" evidence="7">
    <location>
        <begin position="731"/>
        <end position="740"/>
    </location>
</feature>
<evidence type="ECO:0000256" key="8">
    <source>
        <dbReference type="SAM" id="Phobius"/>
    </source>
</evidence>
<feature type="transmembrane region" description="Helical" evidence="8">
    <location>
        <begin position="676"/>
        <end position="702"/>
    </location>
</feature>
<evidence type="ECO:0000256" key="4">
    <source>
        <dbReference type="ARBA" id="ARBA00022729"/>
    </source>
</evidence>
<dbReference type="AlphaFoldDB" id="A0A0D2HUI2"/>
<keyword evidence="3 8" id="KW-0812">Transmembrane</keyword>
<dbReference type="VEuPathDB" id="FungiDB:Z519_02420"/>
<dbReference type="Pfam" id="PF06011">
    <property type="entry name" value="TRP"/>
    <property type="match status" value="1"/>
</dbReference>
<dbReference type="GeneID" id="27695348"/>
<keyword evidence="5 8" id="KW-1133">Transmembrane helix</keyword>
<gene>
    <name evidence="11" type="ORF">Z519_02420</name>
</gene>
<dbReference type="OrthoDB" id="5377623at2759"/>
<dbReference type="GO" id="GO:0009272">
    <property type="term" value="P:fungal-type cell wall biogenesis"/>
    <property type="evidence" value="ECO:0007669"/>
    <property type="project" value="TreeGrafter"/>
</dbReference>
<feature type="transmembrane region" description="Helical" evidence="8">
    <location>
        <begin position="200"/>
        <end position="221"/>
    </location>
</feature>
<feature type="transmembrane region" description="Helical" evidence="8">
    <location>
        <begin position="397"/>
        <end position="418"/>
    </location>
</feature>
<evidence type="ECO:0000256" key="5">
    <source>
        <dbReference type="ARBA" id="ARBA00022989"/>
    </source>
</evidence>
<proteinExistence type="inferred from homology"/>
<dbReference type="RefSeq" id="XP_016623697.1">
    <property type="nucleotide sequence ID" value="XM_016760176.1"/>
</dbReference>
<dbReference type="SMART" id="SM01320">
    <property type="entry name" value="TRP_N"/>
    <property type="match status" value="1"/>
</dbReference>
<feature type="transmembrane region" description="Helical" evidence="8">
    <location>
        <begin position="646"/>
        <end position="664"/>
    </location>
</feature>
<keyword evidence="6 8" id="KW-0472">Membrane</keyword>
<accession>A0A0D2HUI2</accession>
<feature type="compositionally biased region" description="Polar residues" evidence="7">
    <location>
        <begin position="900"/>
        <end position="910"/>
    </location>
</feature>
<evidence type="ECO:0000256" key="3">
    <source>
        <dbReference type="ARBA" id="ARBA00022692"/>
    </source>
</evidence>
<name>A0A0D2HUI2_CLAB1</name>
<evidence type="ECO:0000256" key="2">
    <source>
        <dbReference type="ARBA" id="ARBA00010642"/>
    </source>
</evidence>
<reference evidence="11" key="1">
    <citation type="submission" date="2015-01" db="EMBL/GenBank/DDBJ databases">
        <title>The Genome Sequence of Cladophialophora bantiana CBS 173.52.</title>
        <authorList>
            <consortium name="The Broad Institute Genomics Platform"/>
            <person name="Cuomo C."/>
            <person name="de Hoog S."/>
            <person name="Gorbushina A."/>
            <person name="Stielow B."/>
            <person name="Teixiera M."/>
            <person name="Abouelleil A."/>
            <person name="Chapman S.B."/>
            <person name="Priest M."/>
            <person name="Young S.K."/>
            <person name="Wortman J."/>
            <person name="Nusbaum C."/>
            <person name="Birren B."/>
        </authorList>
    </citation>
    <scope>NUCLEOTIDE SEQUENCE [LARGE SCALE GENOMIC DNA]</scope>
    <source>
        <strain evidence="11">CBS 173.52</strain>
    </source>
</reference>
<organism evidence="11 12">
    <name type="scientific">Cladophialophora bantiana (strain ATCC 10958 / CBS 173.52 / CDC B-1940 / NIH 8579)</name>
    <name type="common">Xylohypha bantiana</name>
    <dbReference type="NCBI Taxonomy" id="1442370"/>
    <lineage>
        <taxon>Eukaryota</taxon>
        <taxon>Fungi</taxon>
        <taxon>Dikarya</taxon>
        <taxon>Ascomycota</taxon>
        <taxon>Pezizomycotina</taxon>
        <taxon>Eurotiomycetes</taxon>
        <taxon>Chaetothyriomycetidae</taxon>
        <taxon>Chaetothyriales</taxon>
        <taxon>Herpotrichiellaceae</taxon>
        <taxon>Cladophialophora</taxon>
    </lineage>
</organism>
<comment type="subcellular location">
    <subcellularLocation>
        <location evidence="1">Membrane</location>
        <topology evidence="1">Multi-pass membrane protein</topology>
    </subcellularLocation>
</comment>
<sequence length="941" mass="104184">MASVLGRAMYSWLTAWSILVSLLALNVQRAAAGNTRWIEYTGNDGTVWLDDDRRPSLYTQDFGDCQGDSLINVTRFDAAYYKDNMTVLFHLEGNSALTNESLMLYIGVFAYGESRFNLTFNPCNANIHSLCPLNSSIPINANGIIPVAPSDVANIPSIALTIPDFEGQAILRIFANSTESQIACFSAVVTNGASFSHPSAVASVLGAFAVIAVVSSATMAIYGPNIPEARKHYAHSVSIFVVFSVYQHIFFTGGLSMNWPSVLVSFWSNYAWSAGIIYSQKMQNSINQFIGSNRGNISMVGAAPNGENAAGLGGGYEISQIYKRAVPTSFAPLQETPFAMGHLLKRQAANTTNGTSQFSWYGRPVLPGLPLPGNYSGFAGTLAELNIPASNAFLTGLLWFLILIACILGAVFLLKLSIEGLIAVRLIKTARLGYFRRHWIWFMAVAVLRTCYIAFFMMMFLTMFQFTLGGANGVKAIAAVVLAIFLVGNLGISAYALCYGTKSEALPELQEQASHESRGTETVGKSAWYKISFKKVPENQATESQISQPKTLFQRYLPRLNPNRVHVHDDENYIIRYGWLASRFRRSRWWFFFVWLIYELVRAAFYGGAAGHALTQVFGLLAWEIIALVAIVLLRPFQSNRLNLIMVYLLGFSKVATVALSSAFDARFGLDRIMTTVIGVVIIVIQGILTICLMIAIALGAISSYMSVTRYRETIKPKSWLKPRTRYFAHVDRKATDRPKPPPPPPSPEPERPKEPYFMVSSVRRQPKIEDEDPDNQVAEFYLSPRASTCMDPEMEGSYQVSVSRSHSMRSRTSVSNLPYGARAHRVSWSTRDFQDMDLEQGPNPIYTRMSVENIRDVPSRHRAASLRGASRAGTPIGELNDPPAGPDVLAHRRGHRRSVSTPLGSMRKNTTVDEEKENDPDTIHQEMSGSREAAHEATKL</sequence>
<evidence type="ECO:0000256" key="1">
    <source>
        <dbReference type="ARBA" id="ARBA00004141"/>
    </source>
</evidence>
<evidence type="ECO:0000313" key="11">
    <source>
        <dbReference type="EMBL" id="KIW97028.1"/>
    </source>
</evidence>
<feature type="transmembrane region" description="Helical" evidence="8">
    <location>
        <begin position="589"/>
        <end position="607"/>
    </location>
</feature>
<dbReference type="PANTHER" id="PTHR31145">
    <property type="entry name" value="INTEGRAL MEMBRANE PROTEIN (AFU_ORTHOLOGUE AFUA_7G01610)"/>
    <property type="match status" value="1"/>
</dbReference>
<dbReference type="InterPro" id="IPR040241">
    <property type="entry name" value="TRP_Flc/Pkd2-like"/>
</dbReference>
<keyword evidence="12" id="KW-1185">Reference proteome</keyword>